<reference evidence="1" key="2">
    <citation type="submission" date="2011-03" db="EMBL/GenBank/DDBJ databases">
        <title>Annotation of Magnaporthe poae ATCC 64411.</title>
        <authorList>
            <person name="Ma L.-J."/>
            <person name="Dead R."/>
            <person name="Young S.K."/>
            <person name="Zeng Q."/>
            <person name="Gargeya S."/>
            <person name="Fitzgerald M."/>
            <person name="Haas B."/>
            <person name="Abouelleil A."/>
            <person name="Alvarado L."/>
            <person name="Arachchi H.M."/>
            <person name="Berlin A."/>
            <person name="Brown A."/>
            <person name="Chapman S.B."/>
            <person name="Chen Z."/>
            <person name="Dunbar C."/>
            <person name="Freedman E."/>
            <person name="Gearin G."/>
            <person name="Gellesch M."/>
            <person name="Goldberg J."/>
            <person name="Griggs A."/>
            <person name="Gujja S."/>
            <person name="Heiman D."/>
            <person name="Howarth C."/>
            <person name="Larson L."/>
            <person name="Lui A."/>
            <person name="MacDonald P.J.P."/>
            <person name="Mehta T."/>
            <person name="Montmayeur A."/>
            <person name="Murphy C."/>
            <person name="Neiman D."/>
            <person name="Pearson M."/>
            <person name="Priest M."/>
            <person name="Roberts A."/>
            <person name="Saif S."/>
            <person name="Shea T."/>
            <person name="Shenoy N."/>
            <person name="Sisk P."/>
            <person name="Stolte C."/>
            <person name="Sykes S."/>
            <person name="Yandava C."/>
            <person name="Wortman J."/>
            <person name="Nusbaum C."/>
            <person name="Birren B."/>
        </authorList>
    </citation>
    <scope>NUCLEOTIDE SEQUENCE</scope>
    <source>
        <strain evidence="1">ATCC 64411</strain>
    </source>
</reference>
<name>A0A0H2TYU7_MAGP6</name>
<organism evidence="1">
    <name type="scientific">Magnaporthiopsis poae (strain ATCC 64411 / 73-15)</name>
    <name type="common">Kentucky bluegrass fungus</name>
    <name type="synonym">Magnaporthe poae</name>
    <dbReference type="NCBI Taxonomy" id="644358"/>
    <lineage>
        <taxon>Eukaryota</taxon>
        <taxon>Fungi</taxon>
        <taxon>Dikarya</taxon>
        <taxon>Ascomycota</taxon>
        <taxon>Pezizomycotina</taxon>
        <taxon>Sordariomycetes</taxon>
        <taxon>Sordariomycetidae</taxon>
        <taxon>Magnaporthales</taxon>
        <taxon>Magnaporthaceae</taxon>
        <taxon>Magnaporthiopsis</taxon>
    </lineage>
</organism>
<gene>
    <name evidence="1" type="ORF">MAPG_05830</name>
</gene>
<evidence type="ECO:0008006" key="2">
    <source>
        <dbReference type="Google" id="ProtNLM"/>
    </source>
</evidence>
<feature type="non-terminal residue" evidence="1">
    <location>
        <position position="156"/>
    </location>
</feature>
<dbReference type="VEuPathDB" id="FungiDB:MAPG_05830"/>
<dbReference type="SUPFAM" id="SSF46689">
    <property type="entry name" value="Homeodomain-like"/>
    <property type="match status" value="1"/>
</dbReference>
<dbReference type="InterPro" id="IPR009057">
    <property type="entry name" value="Homeodomain-like_sf"/>
</dbReference>
<proteinExistence type="predicted"/>
<protein>
    <recommendedName>
        <fullName evidence="2">Transposase Tc1-like domain-containing protein</fullName>
    </recommendedName>
</protein>
<dbReference type="OrthoDB" id="5292349at2759"/>
<accession>A0A0H2TYU7</accession>
<sequence>MAGGTPHLGAEDRQRIRTLYFDGGLSKQDIALRTSYTRFQIRNAIRAAESEPKPRPGRPPLLTKEQEEELLRYVASDAGRGQSYLNIARSVFGGRFGEVAIRNALRRRGIIRGTRKFLANPTPPSQLNAAGTIRVWKASINTPAPPPRPSQLPPIA</sequence>
<evidence type="ECO:0000313" key="1">
    <source>
        <dbReference type="EMBL" id="KLU86821.1"/>
    </source>
</evidence>
<dbReference type="EMBL" id="GL876969">
    <property type="protein sequence ID" value="KLU86821.1"/>
    <property type="molecule type" value="Genomic_DNA"/>
</dbReference>
<dbReference type="AlphaFoldDB" id="A0A0H2TYU7"/>
<reference evidence="1" key="1">
    <citation type="submission" date="2010-05" db="EMBL/GenBank/DDBJ databases">
        <title>The Genome Sequence of Magnaporthe poae strain ATCC 64411.</title>
        <authorList>
            <consortium name="The Broad Institute Genome Sequencing Platform"/>
            <consortium name="Broad Institute Genome Sequencing Center for Infectious Disease"/>
            <person name="Ma L.-J."/>
            <person name="Dead R."/>
            <person name="Young S."/>
            <person name="Zeng Q."/>
            <person name="Koehrsen M."/>
            <person name="Alvarado L."/>
            <person name="Berlin A."/>
            <person name="Chapman S.B."/>
            <person name="Chen Z."/>
            <person name="Freedman E."/>
            <person name="Gellesch M."/>
            <person name="Goldberg J."/>
            <person name="Griggs A."/>
            <person name="Gujja S."/>
            <person name="Heilman E.R."/>
            <person name="Heiman D."/>
            <person name="Hepburn T."/>
            <person name="Howarth C."/>
            <person name="Jen D."/>
            <person name="Larson L."/>
            <person name="Mehta T."/>
            <person name="Neiman D."/>
            <person name="Pearson M."/>
            <person name="Roberts A."/>
            <person name="Saif S."/>
            <person name="Shea T."/>
            <person name="Shenoy N."/>
            <person name="Sisk P."/>
            <person name="Stolte C."/>
            <person name="Sykes S."/>
            <person name="Walk T."/>
            <person name="White J."/>
            <person name="Yandava C."/>
            <person name="Haas B."/>
            <person name="Nusbaum C."/>
            <person name="Birren B."/>
        </authorList>
    </citation>
    <scope>NUCLEOTIDE SEQUENCE</scope>
    <source>
        <strain evidence="1">ATCC 64411</strain>
    </source>
</reference>